<sequence length="1117" mass="123918">MPSASISINENHVIKLISEFLQNRELNITMLSLERETGVINGVFSDDMLFLRQLILDGQWDDVIDFIQPLSSVNGFDVKKFQYLIMKHKYLELLCIKSEPNILQNYEFTVDEVVKCLNNLENVCPSKEEYSNLCLLLTLPKLSDHGDFINWNPSNARVQCFKETRVIVEKFLPAERKDNKPTVAQNDRLMQLLLKGLLYESCIEYCQAQATKDGEANEIDLSAVALLNDSGFSDADLSLISWLQSIPFNMFALPFEQKTLNLDVRQLIKPSLEASWSEQILVTPIKPKMFPYSATPSGRPRSADFMTRSLNPQFDGLAAGLWQGRQGLMASSLDKNMLSRSMAPAFLQNQKTPAKNPMEMSIDKLFTKGEILNTNSSLLGYSDKIGKTEKSDTEVHQTVQAKPGPGYTLSSSQHSSPLPQRSATLASSRGPASSGTRPQSPLVTPKRTQSPVMSESPQSSSLERRGSGQGSVRDSSSELFQEFQRQKQRLQEQLALQEKQRELYCQELLELDRKLQLEVNAKYQEDIKKVPQQEVKGPTSYPKDVVTSTPKAQVTHIPHTSSNEPEPSPVTPALAPVTEKSSVKLPVFERNINMNGVHSASEAGSKLMKNPEDQKKQIISQTCVKDRRTEKPRSLHQNNVGPVPKNDKNSSNIKGGRVESVSIEEEKSLRNSVNSPIGPIMRAFSDAATPFASDLREPPSFLQSDNGAEDHTSAQDLENNNVVHSELTQREVILPDQIKSDLTGRIDSSDSVFEHEPSNLLSTGFPGQDGSPHLSHLENLSSVSRGPKKTSAPRFIPVTTMEDLQAIRTVTFNTTGDLFAVGSNTKTLRICAFPDISNLRQDHGTYPTKVLYQKHKHHKGSIYCVAWSHLNNLIATGSNDKIIKIFRYNTDAHTADGPEMELTFHDGTIRDLVFMQDMTNKSALLISTGAGDSKIYVTDCESGLPVRAMAGHSGVVYSLHTWGGCMFVSGGQDKTARFWDLRASTPITVVPSPTGSPFASVCVDPSGRLLSSGHEDGSVMLYDIRSSRALQSFKPHSEECRSARFSMNAYYLLTSSYDQTIVLTDLHADLLRPLPSVVVASHKDKVIQCRWHPTQLAFVSTGADKVVTAWALPVIFS</sequence>
<keyword evidence="1" id="KW-0853">WD repeat</keyword>
<dbReference type="Pfam" id="PF00400">
    <property type="entry name" value="WD40"/>
    <property type="match status" value="4"/>
</dbReference>
<name>A0AAE0SJ58_9BIVA</name>
<dbReference type="PROSITE" id="PS50082">
    <property type="entry name" value="WD_REPEATS_2"/>
    <property type="match status" value="4"/>
</dbReference>
<dbReference type="SMART" id="SM00668">
    <property type="entry name" value="CTLH"/>
    <property type="match status" value="1"/>
</dbReference>
<feature type="compositionally biased region" description="Basic and acidic residues" evidence="2">
    <location>
        <begin position="624"/>
        <end position="633"/>
    </location>
</feature>
<feature type="region of interest" description="Disordered" evidence="2">
    <location>
        <begin position="389"/>
        <end position="480"/>
    </location>
</feature>
<organism evidence="4 5">
    <name type="scientific">Potamilus streckersoni</name>
    <dbReference type="NCBI Taxonomy" id="2493646"/>
    <lineage>
        <taxon>Eukaryota</taxon>
        <taxon>Metazoa</taxon>
        <taxon>Spiralia</taxon>
        <taxon>Lophotrochozoa</taxon>
        <taxon>Mollusca</taxon>
        <taxon>Bivalvia</taxon>
        <taxon>Autobranchia</taxon>
        <taxon>Heteroconchia</taxon>
        <taxon>Palaeoheterodonta</taxon>
        <taxon>Unionida</taxon>
        <taxon>Unionoidea</taxon>
        <taxon>Unionidae</taxon>
        <taxon>Ambleminae</taxon>
        <taxon>Lampsilini</taxon>
        <taxon>Potamilus</taxon>
    </lineage>
</organism>
<dbReference type="PANTHER" id="PTHR19863">
    <property type="entry name" value="NEMITIN (NEURONAL ENRICHED MAP INTERACTING PROTEIN) HOMOLOG"/>
    <property type="match status" value="1"/>
</dbReference>
<reference evidence="4" key="2">
    <citation type="journal article" date="2021" name="Genome Biol. Evol.">
        <title>Developing a high-quality reference genome for a parasitic bivalve with doubly uniparental inheritance (Bivalvia: Unionida).</title>
        <authorList>
            <person name="Smith C.H."/>
        </authorList>
    </citation>
    <scope>NUCLEOTIDE SEQUENCE</scope>
    <source>
        <strain evidence="4">CHS0354</strain>
        <tissue evidence="4">Mantle</tissue>
    </source>
</reference>
<dbReference type="Gene3D" id="2.130.10.10">
    <property type="entry name" value="YVTN repeat-like/Quinoprotein amine dehydrogenase"/>
    <property type="match status" value="2"/>
</dbReference>
<feature type="repeat" description="WD" evidence="1">
    <location>
        <begin position="855"/>
        <end position="896"/>
    </location>
</feature>
<dbReference type="InterPro" id="IPR001680">
    <property type="entry name" value="WD40_rpt"/>
</dbReference>
<dbReference type="InterPro" id="IPR006594">
    <property type="entry name" value="LisH"/>
</dbReference>
<feature type="repeat" description="WD" evidence="1">
    <location>
        <begin position="949"/>
        <end position="989"/>
    </location>
</feature>
<proteinExistence type="predicted"/>
<dbReference type="PANTHER" id="PTHR19863:SF5">
    <property type="entry name" value="WD REPEAT-CONTAINING PROTEIN 47"/>
    <property type="match status" value="1"/>
</dbReference>
<feature type="compositionally biased region" description="Polar residues" evidence="2">
    <location>
        <begin position="423"/>
        <end position="448"/>
    </location>
</feature>
<feature type="compositionally biased region" description="Polar residues" evidence="2">
    <location>
        <begin position="470"/>
        <end position="479"/>
    </location>
</feature>
<keyword evidence="5" id="KW-1185">Reference proteome</keyword>
<feature type="region of interest" description="Disordered" evidence="2">
    <location>
        <begin position="691"/>
        <end position="724"/>
    </location>
</feature>
<accession>A0AAE0SJ58</accession>
<feature type="region of interest" description="Disordered" evidence="2">
    <location>
        <begin position="764"/>
        <end position="793"/>
    </location>
</feature>
<feature type="repeat" description="WD" evidence="1">
    <location>
        <begin position="1000"/>
        <end position="1032"/>
    </location>
</feature>
<dbReference type="CDD" id="cd00200">
    <property type="entry name" value="WD40"/>
    <property type="match status" value="1"/>
</dbReference>
<dbReference type="InterPro" id="IPR040067">
    <property type="entry name" value="WDR47"/>
</dbReference>
<evidence type="ECO:0000256" key="1">
    <source>
        <dbReference type="PROSITE-ProRule" id="PRU00221"/>
    </source>
</evidence>
<dbReference type="EMBL" id="JAEAOA010000526">
    <property type="protein sequence ID" value="KAK3592728.1"/>
    <property type="molecule type" value="Genomic_DNA"/>
</dbReference>
<evidence type="ECO:0000256" key="2">
    <source>
        <dbReference type="SAM" id="MobiDB-lite"/>
    </source>
</evidence>
<reference evidence="4" key="3">
    <citation type="submission" date="2023-05" db="EMBL/GenBank/DDBJ databases">
        <authorList>
            <person name="Smith C.H."/>
        </authorList>
    </citation>
    <scope>NUCLEOTIDE SEQUENCE</scope>
    <source>
        <strain evidence="4">CHS0354</strain>
        <tissue evidence="4">Mantle</tissue>
    </source>
</reference>
<dbReference type="SUPFAM" id="SSF50978">
    <property type="entry name" value="WD40 repeat-like"/>
    <property type="match status" value="1"/>
</dbReference>
<feature type="domain" description="CTLH" evidence="3">
    <location>
        <begin position="44"/>
        <end position="101"/>
    </location>
</feature>
<dbReference type="AlphaFoldDB" id="A0AAE0SJ58"/>
<dbReference type="InterPro" id="IPR006595">
    <property type="entry name" value="CTLH_C"/>
</dbReference>
<feature type="region of interest" description="Disordered" evidence="2">
    <location>
        <begin position="607"/>
        <end position="673"/>
    </location>
</feature>
<feature type="compositionally biased region" description="Low complexity" evidence="2">
    <location>
        <begin position="449"/>
        <end position="461"/>
    </location>
</feature>
<feature type="compositionally biased region" description="Polar residues" evidence="2">
    <location>
        <begin position="714"/>
        <end position="723"/>
    </location>
</feature>
<feature type="compositionally biased region" description="Low complexity" evidence="2">
    <location>
        <begin position="409"/>
        <end position="422"/>
    </location>
</feature>
<dbReference type="InterPro" id="IPR057749">
    <property type="entry name" value="WDR47_COR"/>
</dbReference>
<dbReference type="PROSITE" id="PS50897">
    <property type="entry name" value="CTLH"/>
    <property type="match status" value="1"/>
</dbReference>
<reference evidence="4" key="1">
    <citation type="journal article" date="2021" name="Genome Biol. Evol.">
        <title>A High-Quality Reference Genome for a Parasitic Bivalve with Doubly Uniparental Inheritance (Bivalvia: Unionida).</title>
        <authorList>
            <person name="Smith C.H."/>
        </authorList>
    </citation>
    <scope>NUCLEOTIDE SEQUENCE</scope>
    <source>
        <strain evidence="4">CHS0354</strain>
    </source>
</reference>
<evidence type="ECO:0000313" key="4">
    <source>
        <dbReference type="EMBL" id="KAK3592728.1"/>
    </source>
</evidence>
<gene>
    <name evidence="4" type="ORF">CHS0354_007730</name>
</gene>
<dbReference type="InterPro" id="IPR036322">
    <property type="entry name" value="WD40_repeat_dom_sf"/>
</dbReference>
<dbReference type="Proteomes" id="UP001195483">
    <property type="component" value="Unassembled WGS sequence"/>
</dbReference>
<comment type="caution">
    <text evidence="4">The sequence shown here is derived from an EMBL/GenBank/DDBJ whole genome shotgun (WGS) entry which is preliminary data.</text>
</comment>
<feature type="repeat" description="WD" evidence="1">
    <location>
        <begin position="1079"/>
        <end position="1110"/>
    </location>
</feature>
<protein>
    <recommendedName>
        <fullName evidence="3">CTLH domain-containing protein</fullName>
    </recommendedName>
</protein>
<evidence type="ECO:0000313" key="5">
    <source>
        <dbReference type="Proteomes" id="UP001195483"/>
    </source>
</evidence>
<dbReference type="InterPro" id="IPR015943">
    <property type="entry name" value="WD40/YVTN_repeat-like_dom_sf"/>
</dbReference>
<dbReference type="Pfam" id="PF25602">
    <property type="entry name" value="WDR47_COR"/>
    <property type="match status" value="1"/>
</dbReference>
<evidence type="ECO:0000259" key="3">
    <source>
        <dbReference type="PROSITE" id="PS50897"/>
    </source>
</evidence>
<dbReference type="PROSITE" id="PS50896">
    <property type="entry name" value="LISH"/>
    <property type="match status" value="1"/>
</dbReference>
<dbReference type="SMART" id="SM00320">
    <property type="entry name" value="WD40"/>
    <property type="match status" value="7"/>
</dbReference>